<dbReference type="PANTHER" id="PTHR24416:SF583">
    <property type="entry name" value="RECEPTOR PROTEIN-TYROSINE KINASE"/>
    <property type="match status" value="1"/>
</dbReference>
<dbReference type="EC" id="2.7.10.1" evidence="1"/>
<name>A0AAN5DD02_9BILA</name>
<dbReference type="GO" id="GO:0005524">
    <property type="term" value="F:ATP binding"/>
    <property type="evidence" value="ECO:0007669"/>
    <property type="project" value="InterPro"/>
</dbReference>
<dbReference type="EMBL" id="BTRK01000006">
    <property type="protein sequence ID" value="GMR59875.1"/>
    <property type="molecule type" value="Genomic_DNA"/>
</dbReference>
<evidence type="ECO:0000313" key="10">
    <source>
        <dbReference type="Proteomes" id="UP001328107"/>
    </source>
</evidence>
<dbReference type="PROSITE" id="PS50011">
    <property type="entry name" value="PROTEIN_KINASE_DOM"/>
    <property type="match status" value="1"/>
</dbReference>
<evidence type="ECO:0000259" key="8">
    <source>
        <dbReference type="PROSITE" id="PS50853"/>
    </source>
</evidence>
<dbReference type="PROSITE" id="PS00109">
    <property type="entry name" value="PROTEIN_KINASE_TYR"/>
    <property type="match status" value="1"/>
</dbReference>
<evidence type="ECO:0000256" key="3">
    <source>
        <dbReference type="ARBA" id="ARBA00022737"/>
    </source>
</evidence>
<dbReference type="FunFam" id="1.10.510.10:FF:000994">
    <property type="entry name" value="Hypoxia Inhibited Receptor tyrosine kinase"/>
    <property type="match status" value="1"/>
</dbReference>
<keyword evidence="6" id="KW-0472">Membrane</keyword>
<dbReference type="PRINTS" id="PR00109">
    <property type="entry name" value="TYRKINASE"/>
</dbReference>
<reference evidence="10" key="1">
    <citation type="submission" date="2022-10" db="EMBL/GenBank/DDBJ databases">
        <title>Genome assembly of Pristionchus species.</title>
        <authorList>
            <person name="Yoshida K."/>
            <person name="Sommer R.J."/>
        </authorList>
    </citation>
    <scope>NUCLEOTIDE SEQUENCE [LARGE SCALE GENOMIC DNA]</scope>
    <source>
        <strain evidence="10">RS5460</strain>
    </source>
</reference>
<dbReference type="Gene3D" id="1.10.510.10">
    <property type="entry name" value="Transferase(Phosphotransferase) domain 1"/>
    <property type="match status" value="1"/>
</dbReference>
<dbReference type="Pfam" id="PF07714">
    <property type="entry name" value="PK_Tyr_Ser-Thr"/>
    <property type="match status" value="1"/>
</dbReference>
<sequence length="931" mass="103795">MDGWPSASSRIRHRTTMTYPSLPYSSHRSIISLLLLIASSLSVSAALTRYETCYLRCIGGCVQNGSSLVGCRSLCEPYEAVNFCDPDDSSCWSVCRDLGVASQLQQPQNVHTDYTNGTRTVEWQDVTGASIYAVQYRPAGGQFDEEKSMLSEQSSLYNVQLPGGNFCDPFAVRVAAFSQTGISNFSTEVIVESPKPSVDPSLKLISIKYSSEPFISDFYKANATLIVTFEFDDQHWPLGVDDLSVVPMFNLINCQVADFGQTVPLAEFTTTNVPRQMSARLGADQMYRRCRYVYYTQSATSNQCKTEMSYYAPPSNALRTIDINCTSVQNSPCLMTTPPPAPVCGQMANSSVVPITPEDKIRADLSQPVSVNVTFTPIVRTGELPTLYFVAMYGNAVPYDTPDQDALLGVNQTDVIGSMSNCKDKSIPCQVFDTQNYFIIDNITLDSLYGVTICAIKSNENIQLPFIPNATKATKPKTIRILVEKSLYESDNAPLIVGLVGGGILFGILVVALCACYRMRRMKNKNSKLEVEVKEMKLKQPMQNAYYALPKKVDIWEIDRRNVDVYATKLGSGAFGAVYLGKLIGTTLGNHDATSPLGVNLMRAENCEVAIKTLPESADEESKQEFLREIMLMKSIGFHERLVNMMACVTESEPYLLVVEYCAGKDLLGFLRERCKYMMKLDDQGINYAEPSEEDGVDLAMIITMKQLYMFAVQISYGLEYLSQKGFVHRDVAARNVLMDGGNACKIGDFGLCRMIGKDDGCYKSRGGRLPLKWMSPEAIRDYEFSTTSDVWAFGVLLFEIITLGGCPYPEWRAAEVLPNLERGDRMPKPDNCPDEYYSLMKSCWQADQSLRPDFSLIRQRLATLLEDVTEEYSYLKLDAAQNYYNVQYEDDGRIDVSEMPVRLPRRRPPPDAPPKGLSNPAFSAEVESET</sequence>
<dbReference type="SUPFAM" id="SSF56112">
    <property type="entry name" value="Protein kinase-like (PK-like)"/>
    <property type="match status" value="1"/>
</dbReference>
<dbReference type="SMART" id="SM00219">
    <property type="entry name" value="TyrKc"/>
    <property type="match status" value="1"/>
</dbReference>
<dbReference type="SUPFAM" id="SSF49265">
    <property type="entry name" value="Fibronectin type III"/>
    <property type="match status" value="1"/>
</dbReference>
<dbReference type="PANTHER" id="PTHR24416">
    <property type="entry name" value="TYROSINE-PROTEIN KINASE RECEPTOR"/>
    <property type="match status" value="1"/>
</dbReference>
<organism evidence="9 10">
    <name type="scientific">Pristionchus mayeri</name>
    <dbReference type="NCBI Taxonomy" id="1317129"/>
    <lineage>
        <taxon>Eukaryota</taxon>
        <taxon>Metazoa</taxon>
        <taxon>Ecdysozoa</taxon>
        <taxon>Nematoda</taxon>
        <taxon>Chromadorea</taxon>
        <taxon>Rhabditida</taxon>
        <taxon>Rhabditina</taxon>
        <taxon>Diplogasteromorpha</taxon>
        <taxon>Diplogasteroidea</taxon>
        <taxon>Neodiplogasteridae</taxon>
        <taxon>Pristionchus</taxon>
    </lineage>
</organism>
<dbReference type="GO" id="GO:0007169">
    <property type="term" value="P:cell surface receptor protein tyrosine kinase signaling pathway"/>
    <property type="evidence" value="ECO:0007669"/>
    <property type="project" value="TreeGrafter"/>
</dbReference>
<dbReference type="CDD" id="cd00192">
    <property type="entry name" value="PTKc"/>
    <property type="match status" value="1"/>
</dbReference>
<evidence type="ECO:0000313" key="9">
    <source>
        <dbReference type="EMBL" id="GMR59875.1"/>
    </source>
</evidence>
<dbReference type="Proteomes" id="UP001328107">
    <property type="component" value="Unassembled WGS sequence"/>
</dbReference>
<dbReference type="InterPro" id="IPR003961">
    <property type="entry name" value="FN3_dom"/>
</dbReference>
<dbReference type="PROSITE" id="PS50853">
    <property type="entry name" value="FN3"/>
    <property type="match status" value="1"/>
</dbReference>
<keyword evidence="6" id="KW-0812">Transmembrane</keyword>
<dbReference type="InterPro" id="IPR020635">
    <property type="entry name" value="Tyr_kinase_cat_dom"/>
</dbReference>
<evidence type="ECO:0000259" key="7">
    <source>
        <dbReference type="PROSITE" id="PS50011"/>
    </source>
</evidence>
<dbReference type="InterPro" id="IPR001245">
    <property type="entry name" value="Ser-Thr/Tyr_kinase_cat_dom"/>
</dbReference>
<protein>
    <recommendedName>
        <fullName evidence="1">receptor protein-tyrosine kinase</fullName>
        <ecNumber evidence="1">2.7.10.1</ecNumber>
    </recommendedName>
</protein>
<gene>
    <name evidence="9" type="ORF">PMAYCL1PPCAC_30070</name>
</gene>
<dbReference type="AlphaFoldDB" id="A0AAN5DD02"/>
<keyword evidence="3" id="KW-0677">Repeat</keyword>
<dbReference type="Gene3D" id="3.30.200.20">
    <property type="entry name" value="Phosphorylase Kinase, domain 1"/>
    <property type="match status" value="1"/>
</dbReference>
<keyword evidence="4" id="KW-0418">Kinase</keyword>
<comment type="caution">
    <text evidence="9">The sequence shown here is derived from an EMBL/GenBank/DDBJ whole genome shotgun (WGS) entry which is preliminary data.</text>
</comment>
<feature type="transmembrane region" description="Helical" evidence="6">
    <location>
        <begin position="495"/>
        <end position="517"/>
    </location>
</feature>
<dbReference type="GO" id="GO:0043235">
    <property type="term" value="C:receptor complex"/>
    <property type="evidence" value="ECO:0007669"/>
    <property type="project" value="TreeGrafter"/>
</dbReference>
<feature type="domain" description="Fibronectin type-III" evidence="8">
    <location>
        <begin position="103"/>
        <end position="196"/>
    </location>
</feature>
<evidence type="ECO:0000256" key="5">
    <source>
        <dbReference type="SAM" id="MobiDB-lite"/>
    </source>
</evidence>
<evidence type="ECO:0000256" key="2">
    <source>
        <dbReference type="ARBA" id="ARBA00022679"/>
    </source>
</evidence>
<keyword evidence="10" id="KW-1185">Reference proteome</keyword>
<evidence type="ECO:0000256" key="6">
    <source>
        <dbReference type="SAM" id="Phobius"/>
    </source>
</evidence>
<proteinExistence type="predicted"/>
<feature type="domain" description="Protein kinase" evidence="7">
    <location>
        <begin position="564"/>
        <end position="876"/>
    </location>
</feature>
<dbReference type="GO" id="GO:0005886">
    <property type="term" value="C:plasma membrane"/>
    <property type="evidence" value="ECO:0007669"/>
    <property type="project" value="TreeGrafter"/>
</dbReference>
<keyword evidence="6" id="KW-1133">Transmembrane helix</keyword>
<dbReference type="InterPro" id="IPR011009">
    <property type="entry name" value="Kinase-like_dom_sf"/>
</dbReference>
<dbReference type="GO" id="GO:0004714">
    <property type="term" value="F:transmembrane receptor protein tyrosine kinase activity"/>
    <property type="evidence" value="ECO:0007669"/>
    <property type="project" value="UniProtKB-EC"/>
</dbReference>
<dbReference type="InterPro" id="IPR036116">
    <property type="entry name" value="FN3_sf"/>
</dbReference>
<dbReference type="InterPro" id="IPR000719">
    <property type="entry name" value="Prot_kinase_dom"/>
</dbReference>
<accession>A0AAN5DD02</accession>
<keyword evidence="2" id="KW-0808">Transferase</keyword>
<dbReference type="InterPro" id="IPR008266">
    <property type="entry name" value="Tyr_kinase_AS"/>
</dbReference>
<evidence type="ECO:0000256" key="4">
    <source>
        <dbReference type="ARBA" id="ARBA00022777"/>
    </source>
</evidence>
<evidence type="ECO:0000256" key="1">
    <source>
        <dbReference type="ARBA" id="ARBA00011902"/>
    </source>
</evidence>
<dbReference type="InterPro" id="IPR050122">
    <property type="entry name" value="RTK"/>
</dbReference>
<feature type="region of interest" description="Disordered" evidence="5">
    <location>
        <begin position="902"/>
        <end position="931"/>
    </location>
</feature>